<evidence type="ECO:0000256" key="1">
    <source>
        <dbReference type="ARBA" id="ARBA00009789"/>
    </source>
</evidence>
<dbReference type="Gene3D" id="3.90.550.10">
    <property type="entry name" value="Spore Coat Polysaccharide Biosynthesis Protein SpsA, Chain A"/>
    <property type="match status" value="1"/>
</dbReference>
<evidence type="ECO:0000313" key="5">
    <source>
        <dbReference type="Proteomes" id="UP000616769"/>
    </source>
</evidence>
<dbReference type="GO" id="GO:0005829">
    <property type="term" value="C:cytosol"/>
    <property type="evidence" value="ECO:0007669"/>
    <property type="project" value="TreeGrafter"/>
</dbReference>
<evidence type="ECO:0000313" key="4">
    <source>
        <dbReference type="EMBL" id="KPM10306.1"/>
    </source>
</evidence>
<dbReference type="InterPro" id="IPR018294">
    <property type="entry name" value="ISPD_synthase_CS"/>
</dbReference>
<name>A0A132AH24_SARSC</name>
<dbReference type="GO" id="GO:0008299">
    <property type="term" value="P:isoprenoid biosynthetic process"/>
    <property type="evidence" value="ECO:0007669"/>
    <property type="project" value="InterPro"/>
</dbReference>
<keyword evidence="2" id="KW-0808">Transferase</keyword>
<organism evidence="4 5">
    <name type="scientific">Sarcoptes scabiei</name>
    <name type="common">Itch mite</name>
    <name type="synonym">Acarus scabiei</name>
    <dbReference type="NCBI Taxonomy" id="52283"/>
    <lineage>
        <taxon>Eukaryota</taxon>
        <taxon>Metazoa</taxon>
        <taxon>Ecdysozoa</taxon>
        <taxon>Arthropoda</taxon>
        <taxon>Chelicerata</taxon>
        <taxon>Arachnida</taxon>
        <taxon>Acari</taxon>
        <taxon>Acariformes</taxon>
        <taxon>Sarcoptiformes</taxon>
        <taxon>Astigmata</taxon>
        <taxon>Psoroptidia</taxon>
        <taxon>Sarcoptoidea</taxon>
        <taxon>Sarcoptidae</taxon>
        <taxon>Sarcoptinae</taxon>
        <taxon>Sarcoptes</taxon>
    </lineage>
</organism>
<sequence length="331" mass="38257">MDELLSSLAKQQQKRFECIAGGTTRHRTIKIGLEHIEQKKLQPDYIIVHDGARPLIDERNLQELLTECYQHGAAGFCCDLTSTIISVHKDTSTLNEVLDRSKYLASETPQAFRSNLILDAYRKCTDDDLDYNTECLDLVKRYTKFDAKLLPVDPNLYFKVTYRKDLFAADNILKEHRNILLHCDFDCDKPFINYKFIKQLKDDLVANFADVKYFSDSVKIKNLVQHSPGTVHVLLHYCEHWNIVLEQNLAAYEHLVYIVVNSDKDNVELTNGASSSLLKWSKSVISKEIKNFYLIFTHAKNLDQESLRIRNIVVYLSKELPVEVSGQTFFI</sequence>
<dbReference type="InterPro" id="IPR034683">
    <property type="entry name" value="IspD/TarI"/>
</dbReference>
<dbReference type="PROSITE" id="PS01295">
    <property type="entry name" value="ISPD"/>
    <property type="match status" value="1"/>
</dbReference>
<comment type="caution">
    <text evidence="4">The sequence shown here is derived from an EMBL/GenBank/DDBJ whole genome shotgun (WGS) entry which is preliminary data.</text>
</comment>
<protein>
    <submittedName>
        <fullName evidence="4">2-C-methyl-D-erythritol 4-phosphate cytidylyltransferase-like protein</fullName>
    </submittedName>
</protein>
<comment type="similarity">
    <text evidence="1">Belongs to the IspD/TarI cytidylyltransferase family. IspD subfamily.</text>
</comment>
<reference evidence="4 5" key="1">
    <citation type="journal article" date="2015" name="Parasit. Vectors">
        <title>Draft genome of the scabies mite.</title>
        <authorList>
            <person name="Rider S.D.Jr."/>
            <person name="Morgan M.S."/>
            <person name="Arlian L.G."/>
        </authorList>
    </citation>
    <scope>NUCLEOTIDE SEQUENCE [LARGE SCALE GENOMIC DNA]</scope>
    <source>
        <strain evidence="4">Arlian Lab</strain>
    </source>
</reference>
<dbReference type="GO" id="GO:0047349">
    <property type="term" value="F:D-ribitol-5-phosphate cytidylyltransferase activity"/>
    <property type="evidence" value="ECO:0007669"/>
    <property type="project" value="TreeGrafter"/>
</dbReference>
<dbReference type="OrthoDB" id="414267at2759"/>
<dbReference type="SUPFAM" id="SSF53448">
    <property type="entry name" value="Nucleotide-diphospho-sugar transferases"/>
    <property type="match status" value="1"/>
</dbReference>
<evidence type="ECO:0000256" key="3">
    <source>
        <dbReference type="ARBA" id="ARBA00022695"/>
    </source>
</evidence>
<accession>A0A132AH24</accession>
<dbReference type="Proteomes" id="UP000616769">
    <property type="component" value="Unassembled WGS sequence"/>
</dbReference>
<dbReference type="Pfam" id="PF01128">
    <property type="entry name" value="IspD"/>
    <property type="match status" value="1"/>
</dbReference>
<dbReference type="PANTHER" id="PTHR43015">
    <property type="entry name" value="D-RIBITOL-5-PHOSPHATE CYTIDYLYLTRANSFERASE"/>
    <property type="match status" value="1"/>
</dbReference>
<evidence type="ECO:0000256" key="2">
    <source>
        <dbReference type="ARBA" id="ARBA00022679"/>
    </source>
</evidence>
<dbReference type="InterPro" id="IPR029044">
    <property type="entry name" value="Nucleotide-diphossugar_trans"/>
</dbReference>
<keyword evidence="3 4" id="KW-0548">Nucleotidyltransferase</keyword>
<dbReference type="GO" id="GO:0035269">
    <property type="term" value="P:protein O-linked glycosylation via mannose"/>
    <property type="evidence" value="ECO:0007669"/>
    <property type="project" value="TreeGrafter"/>
</dbReference>
<dbReference type="AlphaFoldDB" id="A0A132AH24"/>
<gene>
    <name evidence="4" type="ORF">QR98_0088590</name>
</gene>
<proteinExistence type="inferred from homology"/>
<dbReference type="VEuPathDB" id="VectorBase:SSCA003416"/>
<dbReference type="EMBL" id="JXLN01014888">
    <property type="protein sequence ID" value="KPM10306.1"/>
    <property type="molecule type" value="Genomic_DNA"/>
</dbReference>
<dbReference type="PANTHER" id="PTHR43015:SF1">
    <property type="entry name" value="D-RIBITOL-5-PHOSPHATE CYTIDYLYLTRANSFERASE"/>
    <property type="match status" value="1"/>
</dbReference>